<evidence type="ECO:0000256" key="1">
    <source>
        <dbReference type="SAM" id="SignalP"/>
    </source>
</evidence>
<organism evidence="2 3">
    <name type="scientific">Enterococcus pallens ATCC BAA-351</name>
    <dbReference type="NCBI Taxonomy" id="1158607"/>
    <lineage>
        <taxon>Bacteria</taxon>
        <taxon>Bacillati</taxon>
        <taxon>Bacillota</taxon>
        <taxon>Bacilli</taxon>
        <taxon>Lactobacillales</taxon>
        <taxon>Enterococcaceae</taxon>
        <taxon>Enterococcus</taxon>
    </lineage>
</organism>
<evidence type="ECO:0000313" key="3">
    <source>
        <dbReference type="Proteomes" id="UP000013782"/>
    </source>
</evidence>
<reference evidence="2 3" key="1">
    <citation type="submission" date="2013-02" db="EMBL/GenBank/DDBJ databases">
        <title>The Genome Sequence of Enterococcus pallens BAA-351.</title>
        <authorList>
            <consortium name="The Broad Institute Genome Sequencing Platform"/>
            <consortium name="The Broad Institute Genome Sequencing Center for Infectious Disease"/>
            <person name="Earl A.M."/>
            <person name="Gilmore M.S."/>
            <person name="Lebreton F."/>
            <person name="Walker B."/>
            <person name="Young S.K."/>
            <person name="Zeng Q."/>
            <person name="Gargeya S."/>
            <person name="Fitzgerald M."/>
            <person name="Haas B."/>
            <person name="Abouelleil A."/>
            <person name="Alvarado L."/>
            <person name="Arachchi H.M."/>
            <person name="Berlin A.M."/>
            <person name="Chapman S.B."/>
            <person name="Dewar J."/>
            <person name="Goldberg J."/>
            <person name="Griggs A."/>
            <person name="Gujja S."/>
            <person name="Hansen M."/>
            <person name="Howarth C."/>
            <person name="Imamovic A."/>
            <person name="Larimer J."/>
            <person name="McCowan C."/>
            <person name="Murphy C."/>
            <person name="Neiman D."/>
            <person name="Pearson M."/>
            <person name="Priest M."/>
            <person name="Roberts A."/>
            <person name="Saif S."/>
            <person name="Shea T."/>
            <person name="Sisk P."/>
            <person name="Sykes S."/>
            <person name="Wortman J."/>
            <person name="Nusbaum C."/>
            <person name="Birren B."/>
        </authorList>
    </citation>
    <scope>NUCLEOTIDE SEQUENCE [LARGE SCALE GENOMIC DNA]</scope>
    <source>
        <strain evidence="2 3">ATCC BAA-351</strain>
    </source>
</reference>
<proteinExistence type="predicted"/>
<gene>
    <name evidence="2" type="ORF">UAU_02252</name>
</gene>
<keyword evidence="3" id="KW-1185">Reference proteome</keyword>
<accession>R2SL33</accession>
<dbReference type="AlphaFoldDB" id="R2SL33"/>
<name>R2SL33_9ENTE</name>
<feature type="signal peptide" evidence="1">
    <location>
        <begin position="1"/>
        <end position="24"/>
    </location>
</feature>
<comment type="caution">
    <text evidence="2">The sequence shown here is derived from an EMBL/GenBank/DDBJ whole genome shotgun (WGS) entry which is preliminary data.</text>
</comment>
<dbReference type="HOGENOM" id="CLU_2105207_0_0_9"/>
<dbReference type="RefSeq" id="WP_010757243.1">
    <property type="nucleotide sequence ID" value="NZ_ASWD01000001.1"/>
</dbReference>
<evidence type="ECO:0000313" key="2">
    <source>
        <dbReference type="EMBL" id="EOH93556.1"/>
    </source>
</evidence>
<keyword evidence="1" id="KW-0732">Signal</keyword>
<dbReference type="PROSITE" id="PS51257">
    <property type="entry name" value="PROKAR_LIPOPROTEIN"/>
    <property type="match status" value="1"/>
</dbReference>
<dbReference type="Proteomes" id="UP000013782">
    <property type="component" value="Unassembled WGS sequence"/>
</dbReference>
<sequence length="115" mass="12835">MKKGLAVCLLSILLLLTGCRVEDAAPAPKNTASSVEVTIPTSGENERQYLAELIQEYGEAAIQRIDYASYDQLFNEDLEARNDKQFKKGTNLQLIGSHVDDVDSKQWHGYFIEGE</sequence>
<dbReference type="EMBL" id="AJAQ01000016">
    <property type="protein sequence ID" value="EOH93556.1"/>
    <property type="molecule type" value="Genomic_DNA"/>
</dbReference>
<feature type="chain" id="PRO_5004355811" evidence="1">
    <location>
        <begin position="25"/>
        <end position="115"/>
    </location>
</feature>
<protein>
    <submittedName>
        <fullName evidence="2">Uncharacterized protein</fullName>
    </submittedName>
</protein>
<dbReference type="PATRIC" id="fig|1158607.3.peg.2224"/>